<name>J6EXC0_TRIAS</name>
<keyword evidence="7" id="KW-0723">Serine/threonine-protein kinase</keyword>
<dbReference type="PROSITE" id="PS00108">
    <property type="entry name" value="PROTEIN_KINASE_ST"/>
    <property type="match status" value="1"/>
</dbReference>
<dbReference type="AlphaFoldDB" id="J6EXC0"/>
<accession>J6EXC0</accession>
<proteinExistence type="inferred from homology"/>
<dbReference type="GO" id="GO:0005776">
    <property type="term" value="C:autophagosome"/>
    <property type="evidence" value="ECO:0007669"/>
    <property type="project" value="TreeGrafter"/>
</dbReference>
<dbReference type="GO" id="GO:0000045">
    <property type="term" value="P:autophagosome assembly"/>
    <property type="evidence" value="ECO:0007669"/>
    <property type="project" value="TreeGrafter"/>
</dbReference>
<dbReference type="CDD" id="cd13993">
    <property type="entry name" value="STKc_Pat1_like"/>
    <property type="match status" value="1"/>
</dbReference>
<evidence type="ECO:0000256" key="1">
    <source>
        <dbReference type="ARBA" id="ARBA00012513"/>
    </source>
</evidence>
<dbReference type="GeneID" id="25985103"/>
<dbReference type="SMART" id="SM00220">
    <property type="entry name" value="S_TKc"/>
    <property type="match status" value="1"/>
</dbReference>
<feature type="binding site" evidence="6">
    <location>
        <position position="49"/>
    </location>
    <ligand>
        <name>ATP</name>
        <dbReference type="ChEBI" id="CHEBI:30616"/>
    </ligand>
</feature>
<evidence type="ECO:0000256" key="2">
    <source>
        <dbReference type="ARBA" id="ARBA00022679"/>
    </source>
</evidence>
<feature type="domain" description="Protein kinase" evidence="9">
    <location>
        <begin position="18"/>
        <end position="298"/>
    </location>
</feature>
<dbReference type="EC" id="2.7.11.1" evidence="1"/>
<dbReference type="GO" id="GO:0005524">
    <property type="term" value="F:ATP binding"/>
    <property type="evidence" value="ECO:0007669"/>
    <property type="project" value="UniProtKB-UniRule"/>
</dbReference>
<protein>
    <recommendedName>
        <fullName evidence="1">non-specific serine/threonine protein kinase</fullName>
        <ecNumber evidence="1">2.7.11.1</ecNumber>
    </recommendedName>
</protein>
<gene>
    <name evidence="10" type="ORF">A1Q1_01589</name>
</gene>
<dbReference type="GO" id="GO:0010506">
    <property type="term" value="P:regulation of autophagy"/>
    <property type="evidence" value="ECO:0007669"/>
    <property type="project" value="InterPro"/>
</dbReference>
<evidence type="ECO:0000256" key="8">
    <source>
        <dbReference type="SAM" id="MobiDB-lite"/>
    </source>
</evidence>
<keyword evidence="4 10" id="KW-0418">Kinase</keyword>
<dbReference type="InterPro" id="IPR017441">
    <property type="entry name" value="Protein_kinase_ATP_BS"/>
</dbReference>
<dbReference type="PROSITE" id="PS50011">
    <property type="entry name" value="PROTEIN_KINASE_DOM"/>
    <property type="match status" value="1"/>
</dbReference>
<dbReference type="InterPro" id="IPR000719">
    <property type="entry name" value="Prot_kinase_dom"/>
</dbReference>
<dbReference type="GO" id="GO:0016020">
    <property type="term" value="C:membrane"/>
    <property type="evidence" value="ECO:0007669"/>
    <property type="project" value="TreeGrafter"/>
</dbReference>
<dbReference type="GO" id="GO:0000407">
    <property type="term" value="C:phagophore assembly site"/>
    <property type="evidence" value="ECO:0007669"/>
    <property type="project" value="TreeGrafter"/>
</dbReference>
<dbReference type="Pfam" id="PF00069">
    <property type="entry name" value="Pkinase"/>
    <property type="match status" value="1"/>
</dbReference>
<sequence>MPSQRPTHQPRFIDNGYIQLISEIGTGAYGVVYYALDYLYGRPIKRAVKQLRRHGIDERQRRFQLREIELHHRASRHGSIVGMDRLVEEHDCVYVVMDYGDEGDLFAMITEKQRVSTLSCSGVVALYAGDNDLIRSVFLQILDGVDWLHQLGIAHRDVKPENIVCSNDGTRVRIVDFGLATSESTSTEFGCGSTFYIAPECLGEWSHNATSYPTRTADVWSLGVILVNLVCGRNPWRCASPGDESFTAFLRDPNFLRRILPISNACLSILCQIFTLDPAQRITLDRLRKLILEIDSFTDDKRTSCSRRAAVPPPVVIPQPAVAAPYVDTRYYEASSDAEPVFSFDEPELDIHDSVPPSLRADTSSPRPQRSSSGSSESPFPPTPRLDISGTIPGVETISSLTTPVFEQFEGKPFQQAQPGPLPYPQLSMLL</sequence>
<organism evidence="10 11">
    <name type="scientific">Trichosporon asahii var. asahii (strain ATCC 90039 / CBS 2479 / JCM 2466 / KCTC 7840 / NBRC 103889/ NCYC 2677 / UAMH 7654)</name>
    <name type="common">Yeast</name>
    <dbReference type="NCBI Taxonomy" id="1186058"/>
    <lineage>
        <taxon>Eukaryota</taxon>
        <taxon>Fungi</taxon>
        <taxon>Dikarya</taxon>
        <taxon>Basidiomycota</taxon>
        <taxon>Agaricomycotina</taxon>
        <taxon>Tremellomycetes</taxon>
        <taxon>Trichosporonales</taxon>
        <taxon>Trichosporonaceae</taxon>
        <taxon>Trichosporon</taxon>
    </lineage>
</organism>
<dbReference type="InterPro" id="IPR011009">
    <property type="entry name" value="Kinase-like_dom_sf"/>
</dbReference>
<comment type="caution">
    <text evidence="10">The sequence shown here is derived from an EMBL/GenBank/DDBJ whole genome shotgun (WGS) entry which is preliminary data.</text>
</comment>
<dbReference type="VEuPathDB" id="FungiDB:A1Q1_01589"/>
<dbReference type="Gene3D" id="1.10.510.10">
    <property type="entry name" value="Transferase(Phosphotransferase) domain 1"/>
    <property type="match status" value="1"/>
</dbReference>
<evidence type="ECO:0000313" key="10">
    <source>
        <dbReference type="EMBL" id="EJT49289.1"/>
    </source>
</evidence>
<dbReference type="PANTHER" id="PTHR24348">
    <property type="entry name" value="SERINE/THREONINE-PROTEIN KINASE UNC-51-RELATED"/>
    <property type="match status" value="1"/>
</dbReference>
<keyword evidence="5 6" id="KW-0067">ATP-binding</keyword>
<evidence type="ECO:0000256" key="3">
    <source>
        <dbReference type="ARBA" id="ARBA00022741"/>
    </source>
</evidence>
<evidence type="ECO:0000256" key="6">
    <source>
        <dbReference type="PROSITE-ProRule" id="PRU10141"/>
    </source>
</evidence>
<dbReference type="PANTHER" id="PTHR24348:SF22">
    <property type="entry name" value="NON-SPECIFIC SERINE_THREONINE PROTEIN KINASE"/>
    <property type="match status" value="1"/>
</dbReference>
<dbReference type="GO" id="GO:0004674">
    <property type="term" value="F:protein serine/threonine kinase activity"/>
    <property type="evidence" value="ECO:0007669"/>
    <property type="project" value="UniProtKB-KW"/>
</dbReference>
<evidence type="ECO:0000313" key="11">
    <source>
        <dbReference type="Proteomes" id="UP000002748"/>
    </source>
</evidence>
<keyword evidence="3 6" id="KW-0547">Nucleotide-binding</keyword>
<evidence type="ECO:0000256" key="5">
    <source>
        <dbReference type="ARBA" id="ARBA00022840"/>
    </source>
</evidence>
<keyword evidence="2" id="KW-0808">Transferase</keyword>
<dbReference type="SUPFAM" id="SSF56112">
    <property type="entry name" value="Protein kinase-like (PK-like)"/>
    <property type="match status" value="1"/>
</dbReference>
<dbReference type="Proteomes" id="UP000002748">
    <property type="component" value="Unassembled WGS sequence"/>
</dbReference>
<dbReference type="EMBL" id="ALBS01000174">
    <property type="protein sequence ID" value="EJT49289.1"/>
    <property type="molecule type" value="Genomic_DNA"/>
</dbReference>
<dbReference type="InterPro" id="IPR045269">
    <property type="entry name" value="Atg1-like"/>
</dbReference>
<evidence type="ECO:0000256" key="7">
    <source>
        <dbReference type="RuleBase" id="RU000304"/>
    </source>
</evidence>
<evidence type="ECO:0000256" key="4">
    <source>
        <dbReference type="ARBA" id="ARBA00022777"/>
    </source>
</evidence>
<dbReference type="GO" id="GO:0005829">
    <property type="term" value="C:cytosol"/>
    <property type="evidence" value="ECO:0007669"/>
    <property type="project" value="TreeGrafter"/>
</dbReference>
<dbReference type="HOGENOM" id="CLU_000288_172_3_1"/>
<dbReference type="RefSeq" id="XP_014180103.1">
    <property type="nucleotide sequence ID" value="XM_014324628.1"/>
</dbReference>
<comment type="similarity">
    <text evidence="7">Belongs to the protein kinase superfamily.</text>
</comment>
<dbReference type="PROSITE" id="PS00107">
    <property type="entry name" value="PROTEIN_KINASE_ATP"/>
    <property type="match status" value="1"/>
</dbReference>
<feature type="compositionally biased region" description="Low complexity" evidence="8">
    <location>
        <begin position="364"/>
        <end position="378"/>
    </location>
</feature>
<reference evidence="10 11" key="1">
    <citation type="journal article" date="2012" name="Eukaryot. Cell">
        <title>Draft genome sequence of CBS 2479, the standard type strain of Trichosporon asahii.</title>
        <authorList>
            <person name="Yang R.Y."/>
            <person name="Li H.T."/>
            <person name="Zhu H."/>
            <person name="Zhou G.P."/>
            <person name="Wang M."/>
            <person name="Wang L."/>
        </authorList>
    </citation>
    <scope>NUCLEOTIDE SEQUENCE [LARGE SCALE GENOMIC DNA]</scope>
    <source>
        <strain evidence="11">ATCC 90039 / CBS 2479 / JCM 2466 / KCTC 7840 / NCYC 2677 / UAMH 7654</strain>
    </source>
</reference>
<dbReference type="KEGG" id="tasa:A1Q1_01589"/>
<evidence type="ECO:0000259" key="9">
    <source>
        <dbReference type="PROSITE" id="PS50011"/>
    </source>
</evidence>
<dbReference type="OrthoDB" id="541276at2759"/>
<feature type="region of interest" description="Disordered" evidence="8">
    <location>
        <begin position="353"/>
        <end position="392"/>
    </location>
</feature>
<dbReference type="InterPro" id="IPR008271">
    <property type="entry name" value="Ser/Thr_kinase_AS"/>
</dbReference>